<evidence type="ECO:0000256" key="1">
    <source>
        <dbReference type="SAM" id="MobiDB-lite"/>
    </source>
</evidence>
<keyword evidence="2" id="KW-0472">Membrane</keyword>
<name>A0A2G5UT34_9PELO</name>
<keyword evidence="4" id="KW-1185">Reference proteome</keyword>
<keyword evidence="2" id="KW-1133">Transmembrane helix</keyword>
<accession>A0A2G5UT34</accession>
<dbReference type="OrthoDB" id="5873673at2759"/>
<feature type="compositionally biased region" description="Polar residues" evidence="1">
    <location>
        <begin position="549"/>
        <end position="558"/>
    </location>
</feature>
<feature type="compositionally biased region" description="Basic residues" evidence="1">
    <location>
        <begin position="462"/>
        <end position="471"/>
    </location>
</feature>
<proteinExistence type="predicted"/>
<feature type="transmembrane region" description="Helical" evidence="2">
    <location>
        <begin position="199"/>
        <end position="225"/>
    </location>
</feature>
<feature type="compositionally biased region" description="Basic residues" evidence="1">
    <location>
        <begin position="427"/>
        <end position="441"/>
    </location>
</feature>
<dbReference type="PANTHER" id="PTHR36694">
    <property type="entry name" value="PASIFLORA 1, ISOFORM A-RELATED"/>
    <property type="match status" value="1"/>
</dbReference>
<organism evidence="3 4">
    <name type="scientific">Caenorhabditis nigoni</name>
    <dbReference type="NCBI Taxonomy" id="1611254"/>
    <lineage>
        <taxon>Eukaryota</taxon>
        <taxon>Metazoa</taxon>
        <taxon>Ecdysozoa</taxon>
        <taxon>Nematoda</taxon>
        <taxon>Chromadorea</taxon>
        <taxon>Rhabditida</taxon>
        <taxon>Rhabditina</taxon>
        <taxon>Rhabditomorpha</taxon>
        <taxon>Rhabditoidea</taxon>
        <taxon>Rhabditidae</taxon>
        <taxon>Peloderinae</taxon>
        <taxon>Caenorhabditis</taxon>
    </lineage>
</organism>
<feature type="transmembrane region" description="Helical" evidence="2">
    <location>
        <begin position="168"/>
        <end position="192"/>
    </location>
</feature>
<evidence type="ECO:0000313" key="4">
    <source>
        <dbReference type="Proteomes" id="UP000230233"/>
    </source>
</evidence>
<feature type="compositionally biased region" description="Polar residues" evidence="1">
    <location>
        <begin position="359"/>
        <end position="376"/>
    </location>
</feature>
<sequence>MGITACCCCSSKDAAITIGIWSLVYALASLLLMGWQTGVLNHCRAVTMAQSNLQCEWDCPCVGASTKRTASIIEGKFSVSSIGQLGIMGWQMAAIKYERDRAANTLLPNYNTYGRFDIPSYFESYWQTPEERYYTGLFVIQVLCLIAAFFLVFAAAAMIYGIHTWSKYLIWPWFPTMISSILATLAYCIMWWCGDVRDYWLAITIIEIIVVFINIYCVVVVMVYYRRINATTDEYEGKDRRGVRYNINRNGNSRRDLLQSYDDGVHRSPPMKYKPIVPQPYPVYPSYSRAGVPQTPIPLPPTQINTPYPIDPQEIQFQLEPKVKNIRVIDDDPVGSWVRDQQSIAMLSERGHEARSEPITVSKQVQPTTLQHSRSVPSLHGGTLVSHRDCDHRDDKHRSSSRRRKSRSRHEYDDYSSESDPSDFTRQHRHRSSSKRRHRSRSRFDESVTNYDSELDRDRERRRSKRHRHGGSQRSSSRKQRDDRGRDRDRERDREREKERERRDREREREERERDNRENERRRRDREDRESEVPRRREGDRRSRHQDSQENSGGSQEMSFPLSGGITIPQHIVIPPSSGERGPDGNPVPQKYQINSEITINYDHNGRPVVGPREPQPTIEEPYRRRQVVSDFSRLKSL</sequence>
<feature type="region of interest" description="Disordered" evidence="1">
    <location>
        <begin position="348"/>
        <end position="621"/>
    </location>
</feature>
<feature type="compositionally biased region" description="Basic residues" evidence="1">
    <location>
        <begin position="399"/>
        <end position="408"/>
    </location>
</feature>
<feature type="compositionally biased region" description="Basic and acidic residues" evidence="1">
    <location>
        <begin position="386"/>
        <end position="398"/>
    </location>
</feature>
<comment type="caution">
    <text evidence="3">The sequence shown here is derived from an EMBL/GenBank/DDBJ whole genome shotgun (WGS) entry which is preliminary data.</text>
</comment>
<dbReference type="AlphaFoldDB" id="A0A2G5UT34"/>
<evidence type="ECO:0000256" key="2">
    <source>
        <dbReference type="SAM" id="Phobius"/>
    </source>
</evidence>
<feature type="transmembrane region" description="Helical" evidence="2">
    <location>
        <begin position="20"/>
        <end position="40"/>
    </location>
</feature>
<reference evidence="4" key="1">
    <citation type="submission" date="2017-10" db="EMBL/GenBank/DDBJ databases">
        <title>Rapid genome shrinkage in a self-fertile nematode reveals novel sperm competition proteins.</title>
        <authorList>
            <person name="Yin D."/>
            <person name="Schwarz E.M."/>
            <person name="Thomas C.G."/>
            <person name="Felde R.L."/>
            <person name="Korf I.F."/>
            <person name="Cutter A.D."/>
            <person name="Schartner C.M."/>
            <person name="Ralston E.J."/>
            <person name="Meyer B.J."/>
            <person name="Haag E.S."/>
        </authorList>
    </citation>
    <scope>NUCLEOTIDE SEQUENCE [LARGE SCALE GENOMIC DNA]</scope>
    <source>
        <strain evidence="4">JU1422</strain>
    </source>
</reference>
<dbReference type="PANTHER" id="PTHR36694:SF11">
    <property type="entry name" value="LP21121P-RELATED"/>
    <property type="match status" value="1"/>
</dbReference>
<gene>
    <name evidence="3" type="primary">Cni-W06F12.2</name>
    <name evidence="3" type="synonym">Cnig_chr_III.g9679</name>
    <name evidence="3" type="ORF">B9Z55_009679</name>
</gene>
<dbReference type="Proteomes" id="UP000230233">
    <property type="component" value="Chromosome III"/>
</dbReference>
<evidence type="ECO:0000313" key="3">
    <source>
        <dbReference type="EMBL" id="PIC42680.1"/>
    </source>
</evidence>
<keyword evidence="2" id="KW-0812">Transmembrane</keyword>
<dbReference type="EMBL" id="PDUG01000003">
    <property type="protein sequence ID" value="PIC42680.1"/>
    <property type="molecule type" value="Genomic_DNA"/>
</dbReference>
<protein>
    <submittedName>
        <fullName evidence="3">Uncharacterized protein</fullName>
    </submittedName>
</protein>
<feature type="compositionally biased region" description="Basic and acidic residues" evidence="1">
    <location>
        <begin position="479"/>
        <end position="548"/>
    </location>
</feature>
<feature type="transmembrane region" description="Helical" evidence="2">
    <location>
        <begin position="137"/>
        <end position="162"/>
    </location>
</feature>